<dbReference type="Gramene" id="OMO99433">
    <property type="protein sequence ID" value="OMO99433"/>
    <property type="gene ID" value="CCACVL1_03813"/>
</dbReference>
<reference evidence="2 3" key="1">
    <citation type="submission" date="2013-09" db="EMBL/GenBank/DDBJ databases">
        <title>Corchorus capsularis genome sequencing.</title>
        <authorList>
            <person name="Alam M."/>
            <person name="Haque M.S."/>
            <person name="Islam M.S."/>
            <person name="Emdad E.M."/>
            <person name="Islam M.M."/>
            <person name="Ahmed B."/>
            <person name="Halim A."/>
            <person name="Hossen Q.M.M."/>
            <person name="Hossain M.Z."/>
            <person name="Ahmed R."/>
            <person name="Khan M.M."/>
            <person name="Islam R."/>
            <person name="Rashid M.M."/>
            <person name="Khan S.A."/>
            <person name="Rahman M.S."/>
            <person name="Alam M."/>
        </authorList>
    </citation>
    <scope>NUCLEOTIDE SEQUENCE [LARGE SCALE GENOMIC DNA]</scope>
    <source>
        <strain evidence="3">cv. CVL-1</strain>
        <tissue evidence="2">Whole seedling</tissue>
    </source>
</reference>
<name>A0A1R3JX60_COCAP</name>
<sequence>MDPSSSKGPENHDQKQLPANPPPGYAFHQVSLQQNLEPTGGWVNVAPQIVGSATTIALGPYPVSMAAALAALSLLLPVH</sequence>
<evidence type="ECO:0000313" key="3">
    <source>
        <dbReference type="Proteomes" id="UP000188268"/>
    </source>
</evidence>
<gene>
    <name evidence="2" type="ORF">CCACVL1_03813</name>
</gene>
<feature type="region of interest" description="Disordered" evidence="1">
    <location>
        <begin position="1"/>
        <end position="27"/>
    </location>
</feature>
<dbReference type="Proteomes" id="UP000188268">
    <property type="component" value="Unassembled WGS sequence"/>
</dbReference>
<dbReference type="EMBL" id="AWWV01006880">
    <property type="protein sequence ID" value="OMO99433.1"/>
    <property type="molecule type" value="Genomic_DNA"/>
</dbReference>
<evidence type="ECO:0000256" key="1">
    <source>
        <dbReference type="SAM" id="MobiDB-lite"/>
    </source>
</evidence>
<accession>A0A1R3JX60</accession>
<keyword evidence="3" id="KW-1185">Reference proteome</keyword>
<organism evidence="2 3">
    <name type="scientific">Corchorus capsularis</name>
    <name type="common">Jute</name>
    <dbReference type="NCBI Taxonomy" id="210143"/>
    <lineage>
        <taxon>Eukaryota</taxon>
        <taxon>Viridiplantae</taxon>
        <taxon>Streptophyta</taxon>
        <taxon>Embryophyta</taxon>
        <taxon>Tracheophyta</taxon>
        <taxon>Spermatophyta</taxon>
        <taxon>Magnoliopsida</taxon>
        <taxon>eudicotyledons</taxon>
        <taxon>Gunneridae</taxon>
        <taxon>Pentapetalae</taxon>
        <taxon>rosids</taxon>
        <taxon>malvids</taxon>
        <taxon>Malvales</taxon>
        <taxon>Malvaceae</taxon>
        <taxon>Grewioideae</taxon>
        <taxon>Apeibeae</taxon>
        <taxon>Corchorus</taxon>
    </lineage>
</organism>
<protein>
    <submittedName>
        <fullName evidence="2">Uncharacterized protein</fullName>
    </submittedName>
</protein>
<dbReference type="AlphaFoldDB" id="A0A1R3JX60"/>
<evidence type="ECO:0000313" key="2">
    <source>
        <dbReference type="EMBL" id="OMO99433.1"/>
    </source>
</evidence>
<proteinExistence type="predicted"/>
<comment type="caution">
    <text evidence="2">The sequence shown here is derived from an EMBL/GenBank/DDBJ whole genome shotgun (WGS) entry which is preliminary data.</text>
</comment>